<accession>A0AA39NCT4</accession>
<sequence>MALPTPDHQLVNSLEKHAVIPEDYSSLLPSDTATLKDIIDFIIPPVSEHHVLTPDVPSSLSNCPAYLDPSSACTILLKLPTAGGSAEVKKKLAQNGHGEVSN</sequence>
<proteinExistence type="predicted"/>
<evidence type="ECO:0000313" key="1">
    <source>
        <dbReference type="EMBL" id="KAK0463174.1"/>
    </source>
</evidence>
<keyword evidence="2" id="KW-1185">Reference proteome</keyword>
<evidence type="ECO:0000313" key="2">
    <source>
        <dbReference type="Proteomes" id="UP001175211"/>
    </source>
</evidence>
<gene>
    <name evidence="1" type="ORF">EV420DRAFT_1639310</name>
</gene>
<comment type="caution">
    <text evidence="1">The sequence shown here is derived from an EMBL/GenBank/DDBJ whole genome shotgun (WGS) entry which is preliminary data.</text>
</comment>
<dbReference type="RefSeq" id="XP_060334640.1">
    <property type="nucleotide sequence ID" value="XM_060476957.1"/>
</dbReference>
<dbReference type="GeneID" id="85360505"/>
<dbReference type="AlphaFoldDB" id="A0AA39NCT4"/>
<dbReference type="EMBL" id="JAUEPS010000008">
    <property type="protein sequence ID" value="KAK0463174.1"/>
    <property type="molecule type" value="Genomic_DNA"/>
</dbReference>
<reference evidence="1" key="1">
    <citation type="submission" date="2023-06" db="EMBL/GenBank/DDBJ databases">
        <authorList>
            <consortium name="Lawrence Berkeley National Laboratory"/>
            <person name="Ahrendt S."/>
            <person name="Sahu N."/>
            <person name="Indic B."/>
            <person name="Wong-Bajracharya J."/>
            <person name="Merenyi Z."/>
            <person name="Ke H.-M."/>
            <person name="Monk M."/>
            <person name="Kocsube S."/>
            <person name="Drula E."/>
            <person name="Lipzen A."/>
            <person name="Balint B."/>
            <person name="Henrissat B."/>
            <person name="Andreopoulos B."/>
            <person name="Martin F.M."/>
            <person name="Harder C.B."/>
            <person name="Rigling D."/>
            <person name="Ford K.L."/>
            <person name="Foster G.D."/>
            <person name="Pangilinan J."/>
            <person name="Papanicolaou A."/>
            <person name="Barry K."/>
            <person name="LaButti K."/>
            <person name="Viragh M."/>
            <person name="Koriabine M."/>
            <person name="Yan M."/>
            <person name="Riley R."/>
            <person name="Champramary S."/>
            <person name="Plett K.L."/>
            <person name="Tsai I.J."/>
            <person name="Slot J."/>
            <person name="Sipos G."/>
            <person name="Plett J."/>
            <person name="Nagy L.G."/>
            <person name="Grigoriev I.V."/>
        </authorList>
    </citation>
    <scope>NUCLEOTIDE SEQUENCE</scope>
    <source>
        <strain evidence="1">CCBAS 213</strain>
    </source>
</reference>
<protein>
    <submittedName>
        <fullName evidence="1">Uncharacterized protein</fullName>
    </submittedName>
</protein>
<dbReference type="Proteomes" id="UP001175211">
    <property type="component" value="Unassembled WGS sequence"/>
</dbReference>
<name>A0AA39NCT4_ARMTA</name>
<organism evidence="1 2">
    <name type="scientific">Armillaria tabescens</name>
    <name type="common">Ringless honey mushroom</name>
    <name type="synonym">Agaricus tabescens</name>
    <dbReference type="NCBI Taxonomy" id="1929756"/>
    <lineage>
        <taxon>Eukaryota</taxon>
        <taxon>Fungi</taxon>
        <taxon>Dikarya</taxon>
        <taxon>Basidiomycota</taxon>
        <taxon>Agaricomycotina</taxon>
        <taxon>Agaricomycetes</taxon>
        <taxon>Agaricomycetidae</taxon>
        <taxon>Agaricales</taxon>
        <taxon>Marasmiineae</taxon>
        <taxon>Physalacriaceae</taxon>
        <taxon>Desarmillaria</taxon>
    </lineage>
</organism>